<feature type="transmembrane region" description="Helical" evidence="1">
    <location>
        <begin position="30"/>
        <end position="51"/>
    </location>
</feature>
<feature type="domain" description="TadE-like" evidence="2">
    <location>
        <begin position="28"/>
        <end position="70"/>
    </location>
</feature>
<accession>A0ABN2TKV4</accession>
<evidence type="ECO:0000259" key="2">
    <source>
        <dbReference type="Pfam" id="PF07811"/>
    </source>
</evidence>
<dbReference type="InterPro" id="IPR012495">
    <property type="entry name" value="TadE-like_dom"/>
</dbReference>
<keyword evidence="1" id="KW-1133">Transmembrane helix</keyword>
<organism evidence="3 4">
    <name type="scientific">Brevibacterium samyangense</name>
    <dbReference type="NCBI Taxonomy" id="366888"/>
    <lineage>
        <taxon>Bacteria</taxon>
        <taxon>Bacillati</taxon>
        <taxon>Actinomycetota</taxon>
        <taxon>Actinomycetes</taxon>
        <taxon>Micrococcales</taxon>
        <taxon>Brevibacteriaceae</taxon>
        <taxon>Brevibacterium</taxon>
    </lineage>
</organism>
<sequence>MTMRGTVRKLRRQARAVSARVRTKRDGGAMSIELVLVIPILFMVLALVFGFGRVAIVQANFDAGVRDAARAATQSDTGDQAYSAATKTLRDATSRASQECTDTLDVEPIDNFSSGQFVTVSAKCRYPMAQMFGVLPGHMWVSSTFTSPLDTNKEFG</sequence>
<comment type="caution">
    <text evidence="3">The sequence shown here is derived from an EMBL/GenBank/DDBJ whole genome shotgun (WGS) entry which is preliminary data.</text>
</comment>
<dbReference type="EMBL" id="BAAANO010000027">
    <property type="protein sequence ID" value="GAA2012911.1"/>
    <property type="molecule type" value="Genomic_DNA"/>
</dbReference>
<protein>
    <submittedName>
        <fullName evidence="3">Pilus assembly protein</fullName>
    </submittedName>
</protein>
<reference evidence="3 4" key="1">
    <citation type="journal article" date="2019" name="Int. J. Syst. Evol. Microbiol.">
        <title>The Global Catalogue of Microorganisms (GCM) 10K type strain sequencing project: providing services to taxonomists for standard genome sequencing and annotation.</title>
        <authorList>
            <consortium name="The Broad Institute Genomics Platform"/>
            <consortium name="The Broad Institute Genome Sequencing Center for Infectious Disease"/>
            <person name="Wu L."/>
            <person name="Ma J."/>
        </authorList>
    </citation>
    <scope>NUCLEOTIDE SEQUENCE [LARGE SCALE GENOMIC DNA]</scope>
    <source>
        <strain evidence="3 4">JCM 14546</strain>
    </source>
</reference>
<evidence type="ECO:0000313" key="3">
    <source>
        <dbReference type="EMBL" id="GAA2012911.1"/>
    </source>
</evidence>
<gene>
    <name evidence="3" type="ORF">GCM10009755_25630</name>
</gene>
<evidence type="ECO:0000256" key="1">
    <source>
        <dbReference type="SAM" id="Phobius"/>
    </source>
</evidence>
<keyword evidence="1" id="KW-0472">Membrane</keyword>
<keyword evidence="1" id="KW-0812">Transmembrane</keyword>
<proteinExistence type="predicted"/>
<keyword evidence="4" id="KW-1185">Reference proteome</keyword>
<name>A0ABN2TKV4_9MICO</name>
<evidence type="ECO:0000313" key="4">
    <source>
        <dbReference type="Proteomes" id="UP001500755"/>
    </source>
</evidence>
<dbReference type="Proteomes" id="UP001500755">
    <property type="component" value="Unassembled WGS sequence"/>
</dbReference>
<dbReference type="Pfam" id="PF07811">
    <property type="entry name" value="TadE"/>
    <property type="match status" value="1"/>
</dbReference>